<sequence>MGMPWFRKSRGEWYVTRGRKQISLGANKLAAFQKWHEMEAAFQRGEAKNPTFNELALAFFRSCERKVRNGDISEKTVEDYRWYINRFSTYYGKSLSLNIEPRHVSDWLDAESTWGNSAQRGAITAIKRLYSWAFKERRITDNPLAGIEKPSANRRSRLIDAETHSRMILRVRHGGYACPSDKQFQLVLVAMKHSGGRPQDIANARVEYVKEDYSRWELPKHKRYRHTLKPKLVYLSPCLRTVTMILKAGRSKGPLFQGRRGPLTVNAIGCRIKRLTEQLKIPPGLIAYTYRHTFITESLQRGVDVATVAVLAGTSIQMIERHYSHIYQDHERLVREVAVCVGSKSVLPADSK</sequence>
<evidence type="ECO:0000256" key="1">
    <source>
        <dbReference type="ARBA" id="ARBA00008857"/>
    </source>
</evidence>
<dbReference type="EMBL" id="NIZW01000008">
    <property type="protein sequence ID" value="PHQ35177.1"/>
    <property type="molecule type" value="Genomic_DNA"/>
</dbReference>
<name>A0A2G1W811_9BACT</name>
<dbReference type="Gene3D" id="1.10.150.130">
    <property type="match status" value="1"/>
</dbReference>
<dbReference type="CDD" id="cd00397">
    <property type="entry name" value="DNA_BRE_C"/>
    <property type="match status" value="1"/>
</dbReference>
<evidence type="ECO:0000256" key="3">
    <source>
        <dbReference type="ARBA" id="ARBA00023125"/>
    </source>
</evidence>
<gene>
    <name evidence="8" type="ORF">CEE69_12260</name>
</gene>
<dbReference type="SUPFAM" id="SSF56349">
    <property type="entry name" value="DNA breaking-rejoining enzymes"/>
    <property type="match status" value="1"/>
</dbReference>
<protein>
    <recommendedName>
        <fullName evidence="10">Integrase</fullName>
    </recommendedName>
</protein>
<dbReference type="GO" id="GO:0006310">
    <property type="term" value="P:DNA recombination"/>
    <property type="evidence" value="ECO:0007669"/>
    <property type="project" value="UniProtKB-KW"/>
</dbReference>
<dbReference type="Proteomes" id="UP000225740">
    <property type="component" value="Unassembled WGS sequence"/>
</dbReference>
<evidence type="ECO:0000313" key="9">
    <source>
        <dbReference type="Proteomes" id="UP000225740"/>
    </source>
</evidence>
<dbReference type="Gene3D" id="1.10.443.10">
    <property type="entry name" value="Intergrase catalytic core"/>
    <property type="match status" value="1"/>
</dbReference>
<dbReference type="PROSITE" id="PS51900">
    <property type="entry name" value="CB"/>
    <property type="match status" value="1"/>
</dbReference>
<proteinExistence type="inferred from homology"/>
<dbReference type="GO" id="GO:0015074">
    <property type="term" value="P:DNA integration"/>
    <property type="evidence" value="ECO:0007669"/>
    <property type="project" value="UniProtKB-KW"/>
</dbReference>
<reference evidence="8 9" key="1">
    <citation type="submission" date="2017-06" db="EMBL/GenBank/DDBJ databases">
        <title>Description of Rhodopirellula bahusiensis sp. nov.</title>
        <authorList>
            <person name="Kizina J."/>
            <person name="Harder J."/>
        </authorList>
    </citation>
    <scope>NUCLEOTIDE SEQUENCE [LARGE SCALE GENOMIC DNA]</scope>
    <source>
        <strain evidence="8 9">SWK21</strain>
    </source>
</reference>
<dbReference type="InterPro" id="IPR044068">
    <property type="entry name" value="CB"/>
</dbReference>
<comment type="caution">
    <text evidence="8">The sequence shown here is derived from an EMBL/GenBank/DDBJ whole genome shotgun (WGS) entry which is preliminary data.</text>
</comment>
<comment type="similarity">
    <text evidence="1">Belongs to the 'phage' integrase family.</text>
</comment>
<evidence type="ECO:0000313" key="8">
    <source>
        <dbReference type="EMBL" id="PHQ35177.1"/>
    </source>
</evidence>
<feature type="domain" description="Tyr recombinase" evidence="6">
    <location>
        <begin position="154"/>
        <end position="336"/>
    </location>
</feature>
<dbReference type="AlphaFoldDB" id="A0A2G1W811"/>
<dbReference type="GO" id="GO:0003677">
    <property type="term" value="F:DNA binding"/>
    <property type="evidence" value="ECO:0007669"/>
    <property type="project" value="UniProtKB-UniRule"/>
</dbReference>
<keyword evidence="9" id="KW-1185">Reference proteome</keyword>
<dbReference type="InterPro" id="IPR013762">
    <property type="entry name" value="Integrase-like_cat_sf"/>
</dbReference>
<dbReference type="PANTHER" id="PTHR30349:SF64">
    <property type="entry name" value="PROPHAGE INTEGRASE INTD-RELATED"/>
    <property type="match status" value="1"/>
</dbReference>
<dbReference type="InterPro" id="IPR050090">
    <property type="entry name" value="Tyrosine_recombinase_XerCD"/>
</dbReference>
<dbReference type="InterPro" id="IPR002104">
    <property type="entry name" value="Integrase_catalytic"/>
</dbReference>
<keyword evidence="3 5" id="KW-0238">DNA-binding</keyword>
<feature type="domain" description="Core-binding (CB)" evidence="7">
    <location>
        <begin position="50"/>
        <end position="134"/>
    </location>
</feature>
<evidence type="ECO:0000259" key="7">
    <source>
        <dbReference type="PROSITE" id="PS51900"/>
    </source>
</evidence>
<evidence type="ECO:0000256" key="2">
    <source>
        <dbReference type="ARBA" id="ARBA00022908"/>
    </source>
</evidence>
<dbReference type="InterPro" id="IPR011010">
    <property type="entry name" value="DNA_brk_join_enz"/>
</dbReference>
<evidence type="ECO:0000256" key="4">
    <source>
        <dbReference type="ARBA" id="ARBA00023172"/>
    </source>
</evidence>
<dbReference type="InterPro" id="IPR010998">
    <property type="entry name" value="Integrase_recombinase_N"/>
</dbReference>
<dbReference type="PROSITE" id="PS51898">
    <property type="entry name" value="TYR_RECOMBINASE"/>
    <property type="match status" value="1"/>
</dbReference>
<evidence type="ECO:0008006" key="10">
    <source>
        <dbReference type="Google" id="ProtNLM"/>
    </source>
</evidence>
<evidence type="ECO:0000259" key="6">
    <source>
        <dbReference type="PROSITE" id="PS51898"/>
    </source>
</evidence>
<evidence type="ECO:0000256" key="5">
    <source>
        <dbReference type="PROSITE-ProRule" id="PRU01248"/>
    </source>
</evidence>
<dbReference type="PANTHER" id="PTHR30349">
    <property type="entry name" value="PHAGE INTEGRASE-RELATED"/>
    <property type="match status" value="1"/>
</dbReference>
<keyword evidence="2" id="KW-0229">DNA integration</keyword>
<accession>A0A2G1W811</accession>
<organism evidence="8 9">
    <name type="scientific">Rhodopirellula bahusiensis</name>
    <dbReference type="NCBI Taxonomy" id="2014065"/>
    <lineage>
        <taxon>Bacteria</taxon>
        <taxon>Pseudomonadati</taxon>
        <taxon>Planctomycetota</taxon>
        <taxon>Planctomycetia</taxon>
        <taxon>Pirellulales</taxon>
        <taxon>Pirellulaceae</taxon>
        <taxon>Rhodopirellula</taxon>
    </lineage>
</organism>
<keyword evidence="4" id="KW-0233">DNA recombination</keyword>